<name>A0AAJ2LVL5_9MICO</name>
<proteinExistence type="predicted"/>
<keyword evidence="2" id="KW-0812">Transmembrane</keyword>
<sequence length="366" mass="38075">MRTIPTRVSIAAAWATALALALGTSVVGAVPAHAQDDDDRITWSVTPADASGPDQRGVIEQELDPGQTAEDFFAVRNSSRVAVTFQLNAADGYYNENGRFNMLPSDRESVDAGTWIDLPESVTVEPNATVVVPFTTTVPEDAVPGDHVAGIAASVLSTGTDDTGSQVGVESRVGFRILTRVTGDIVASAEIGGVVTEYTLAWNPIRPGAMTASFDVTNTGNANVTVAGQVGAGTGVVAIGEDDGARQTLLPGETRRVEVVVPGVWPTFYVPVEITLVPEGFDLGGDAVPVEPITASATAWAIPVPQLLILFGLVLVIGALFWGRRRSRNRMAAALAAAREEGRAAAAQNHPSDDVLLPSGGSSPLQ</sequence>
<organism evidence="4 5">
    <name type="scientific">Microbacterium aurantiacum</name>
    <dbReference type="NCBI Taxonomy" id="162393"/>
    <lineage>
        <taxon>Bacteria</taxon>
        <taxon>Bacillati</taxon>
        <taxon>Actinomycetota</taxon>
        <taxon>Actinomycetes</taxon>
        <taxon>Micrococcales</taxon>
        <taxon>Microbacteriaceae</taxon>
        <taxon>Microbacterium</taxon>
    </lineage>
</organism>
<evidence type="ECO:0000256" key="2">
    <source>
        <dbReference type="SAM" id="Phobius"/>
    </source>
</evidence>
<feature type="region of interest" description="Disordered" evidence="1">
    <location>
        <begin position="342"/>
        <end position="366"/>
    </location>
</feature>
<evidence type="ECO:0000256" key="3">
    <source>
        <dbReference type="SAM" id="SignalP"/>
    </source>
</evidence>
<dbReference type="RefSeq" id="WP_310891172.1">
    <property type="nucleotide sequence ID" value="NZ_BAAAGR010000001.1"/>
</dbReference>
<keyword evidence="3" id="KW-0732">Signal</keyword>
<dbReference type="AlphaFoldDB" id="A0AAJ2LVL5"/>
<evidence type="ECO:0000256" key="1">
    <source>
        <dbReference type="SAM" id="MobiDB-lite"/>
    </source>
</evidence>
<dbReference type="GeneID" id="301457982"/>
<gene>
    <name evidence="4" type="ORF">KZC50_07095</name>
</gene>
<accession>A0AAJ2LVL5</accession>
<dbReference type="Proteomes" id="UP001183582">
    <property type="component" value="Unassembled WGS sequence"/>
</dbReference>
<feature type="chain" id="PRO_5042520223" evidence="3">
    <location>
        <begin position="35"/>
        <end position="366"/>
    </location>
</feature>
<protein>
    <submittedName>
        <fullName evidence="4">DUF916 domain-containing protein</fullName>
    </submittedName>
</protein>
<feature type="transmembrane region" description="Helical" evidence="2">
    <location>
        <begin position="300"/>
        <end position="322"/>
    </location>
</feature>
<feature type="signal peptide" evidence="3">
    <location>
        <begin position="1"/>
        <end position="34"/>
    </location>
</feature>
<keyword evidence="2" id="KW-1133">Transmembrane helix</keyword>
<keyword evidence="2" id="KW-0472">Membrane</keyword>
<comment type="caution">
    <text evidence="4">The sequence shown here is derived from an EMBL/GenBank/DDBJ whole genome shotgun (WGS) entry which is preliminary data.</text>
</comment>
<reference evidence="4 5" key="1">
    <citation type="submission" date="2021-06" db="EMBL/GenBank/DDBJ databases">
        <title>Genome-based taxonomic framework of Microbacterium strains isolated from marine environment, the description of four new species and reclassification of four preexisting species.</title>
        <authorList>
            <person name="Lee S.D."/>
            <person name="Kim S.-M."/>
            <person name="Byeon Y.-S."/>
            <person name="Yang H.L."/>
            <person name="Kim I.S."/>
        </authorList>
    </citation>
    <scope>NUCLEOTIDE SEQUENCE [LARGE SCALE GENOMIC DNA]</scope>
    <source>
        <strain evidence="4 5">KACC 20514</strain>
    </source>
</reference>
<dbReference type="EMBL" id="JAHWXH010000001">
    <property type="protein sequence ID" value="MDS0245380.1"/>
    <property type="molecule type" value="Genomic_DNA"/>
</dbReference>
<evidence type="ECO:0000313" key="4">
    <source>
        <dbReference type="EMBL" id="MDS0245380.1"/>
    </source>
</evidence>
<evidence type="ECO:0000313" key="5">
    <source>
        <dbReference type="Proteomes" id="UP001183582"/>
    </source>
</evidence>